<sequence>MPITLQLTQKVNFGLLSTILAKKTNQFYKEVLLIQILLLLCLLLISPFSNARDLTQITVEELRISKAQKAMPEVFDKLNNRYQQFKQQITSARNYTALTQLIIRHGHGLWQDAVVDFSQQAQMDDRSLYWTRLQMLSALRKSQLFGDLLPMQQQSLVWKFELMSRGQQDIKFDKGAAKKILITGFDPFFLDKNIDQSNPSGITALAFDDLTISLDGVTAEVESVIFPVRFADFDQGIVETLLQPYMKKVDMIVTISMGRENFDLERYPARRRSANAPDNLNIYTGATASNPLIPLYKGLPIEGAEFVEFSLPVNAMKKAQGPFKVNDNRKVSTLSGNVNLAQSLDELKSETSVTGSGGGYLSNEVSYRSILLRDSYNPLLPVGHIHTPRIKAFAPEVSEKITLQIKQMLTLAIAEI</sequence>
<keyword evidence="1" id="KW-0472">Membrane</keyword>
<feature type="transmembrane region" description="Helical" evidence="1">
    <location>
        <begin position="31"/>
        <end position="49"/>
    </location>
</feature>
<evidence type="ECO:0000256" key="1">
    <source>
        <dbReference type="SAM" id="Phobius"/>
    </source>
</evidence>
<gene>
    <name evidence="2" type="ORF">GCM10011501_10380</name>
</gene>
<comment type="caution">
    <text evidence="2">The sequence shown here is derived from an EMBL/GenBank/DDBJ whole genome shotgun (WGS) entry which is preliminary data.</text>
</comment>
<dbReference type="Gene3D" id="3.40.630.20">
    <property type="entry name" value="Peptidase C15, pyroglutamyl peptidase I-like"/>
    <property type="match status" value="1"/>
</dbReference>
<protein>
    <recommendedName>
        <fullName evidence="4">Pyrrolidone-carboxylate peptidase</fullName>
    </recommendedName>
</protein>
<proteinExistence type="predicted"/>
<dbReference type="InterPro" id="IPR036440">
    <property type="entry name" value="Peptidase_C15-like_sf"/>
</dbReference>
<dbReference type="EMBL" id="BNAH01000003">
    <property type="protein sequence ID" value="GHE83696.1"/>
    <property type="molecule type" value="Genomic_DNA"/>
</dbReference>
<evidence type="ECO:0000313" key="3">
    <source>
        <dbReference type="Proteomes" id="UP000626370"/>
    </source>
</evidence>
<keyword evidence="1" id="KW-0812">Transmembrane</keyword>
<keyword evidence="1" id="KW-1133">Transmembrane helix</keyword>
<evidence type="ECO:0008006" key="4">
    <source>
        <dbReference type="Google" id="ProtNLM"/>
    </source>
</evidence>
<dbReference type="RefSeq" id="WP_229817046.1">
    <property type="nucleotide sequence ID" value="NZ_BNAH01000003.1"/>
</dbReference>
<dbReference type="Proteomes" id="UP000626370">
    <property type="component" value="Unassembled WGS sequence"/>
</dbReference>
<name>A0ABQ3IGI2_9GAMM</name>
<evidence type="ECO:0000313" key="2">
    <source>
        <dbReference type="EMBL" id="GHE83696.1"/>
    </source>
</evidence>
<keyword evidence="3" id="KW-1185">Reference proteome</keyword>
<organism evidence="2 3">
    <name type="scientific">Thalassotalea profundi</name>
    <dbReference type="NCBI Taxonomy" id="2036687"/>
    <lineage>
        <taxon>Bacteria</taxon>
        <taxon>Pseudomonadati</taxon>
        <taxon>Pseudomonadota</taxon>
        <taxon>Gammaproteobacteria</taxon>
        <taxon>Alteromonadales</taxon>
        <taxon>Colwelliaceae</taxon>
        <taxon>Thalassotalea</taxon>
    </lineage>
</organism>
<dbReference type="SUPFAM" id="SSF53182">
    <property type="entry name" value="Pyrrolidone carboxyl peptidase (pyroglutamate aminopeptidase)"/>
    <property type="match status" value="1"/>
</dbReference>
<reference evidence="3" key="1">
    <citation type="journal article" date="2019" name="Int. J. Syst. Evol. Microbiol.">
        <title>The Global Catalogue of Microorganisms (GCM) 10K type strain sequencing project: providing services to taxonomists for standard genome sequencing and annotation.</title>
        <authorList>
            <consortium name="The Broad Institute Genomics Platform"/>
            <consortium name="The Broad Institute Genome Sequencing Center for Infectious Disease"/>
            <person name="Wu L."/>
            <person name="Ma J."/>
        </authorList>
    </citation>
    <scope>NUCLEOTIDE SEQUENCE [LARGE SCALE GENOMIC DNA]</scope>
    <source>
        <strain evidence="3">CGMCC 1.15922</strain>
    </source>
</reference>
<accession>A0ABQ3IGI2</accession>